<dbReference type="EMBL" id="CAJOBR010003939">
    <property type="protein sequence ID" value="CAF4758780.1"/>
    <property type="molecule type" value="Genomic_DNA"/>
</dbReference>
<accession>A0A818GTB0</accession>
<feature type="transmembrane region" description="Helical" evidence="1">
    <location>
        <begin position="287"/>
        <end position="309"/>
    </location>
</feature>
<evidence type="ECO:0000313" key="3">
    <source>
        <dbReference type="EMBL" id="CAF4758780.1"/>
    </source>
</evidence>
<dbReference type="AlphaFoldDB" id="A0A818GTB0"/>
<sequence length="338" mass="38590">MMTPEMSKVKEFYTVTIPSANCSLYTEPMSIKVIDMSPKDPLYHFNLKQTSSDTHLPPCLNGVIPTQQDLPEEEDRWVRFKLFYSTAKKTQTHYDIKKCASPGCSREIPDSERSTHLNLCKDHHEQLQALLQRYRTSYGITVPDLDDEEVHRMLYYSLLPSIDHLIRELSTSPNNHYKYVTQLLCALKTCIYLYRMHLNQFTNFIMTATGLFQWLLNLNRTAMATFAKKILNLVVIPFAIFGIGIVWSASLIFHERHLGIALIYGGVALGAYGYISHHMNPIAFGKSIAFAIGGATSSSIGMCILYDSVKSHVDNRNMINVQVMLSDVHNYFRQFILS</sequence>
<dbReference type="Proteomes" id="UP000663848">
    <property type="component" value="Unassembled WGS sequence"/>
</dbReference>
<evidence type="ECO:0000256" key="1">
    <source>
        <dbReference type="SAM" id="Phobius"/>
    </source>
</evidence>
<evidence type="ECO:0000313" key="4">
    <source>
        <dbReference type="Proteomes" id="UP000663872"/>
    </source>
</evidence>
<name>A0A818GTB0_9BILA</name>
<protein>
    <submittedName>
        <fullName evidence="2">Uncharacterized protein</fullName>
    </submittedName>
</protein>
<keyword evidence="1" id="KW-1133">Transmembrane helix</keyword>
<comment type="caution">
    <text evidence="2">The sequence shown here is derived from an EMBL/GenBank/DDBJ whole genome shotgun (WGS) entry which is preliminary data.</text>
</comment>
<dbReference type="Proteomes" id="UP000663872">
    <property type="component" value="Unassembled WGS sequence"/>
</dbReference>
<reference evidence="2" key="1">
    <citation type="submission" date="2021-02" db="EMBL/GenBank/DDBJ databases">
        <authorList>
            <person name="Nowell W R."/>
        </authorList>
    </citation>
    <scope>NUCLEOTIDE SEQUENCE</scope>
</reference>
<dbReference type="EMBL" id="CAJNYT010002830">
    <property type="protein sequence ID" value="CAF3495449.1"/>
    <property type="molecule type" value="Genomic_DNA"/>
</dbReference>
<evidence type="ECO:0000313" key="2">
    <source>
        <dbReference type="EMBL" id="CAF3495449.1"/>
    </source>
</evidence>
<keyword evidence="1" id="KW-0812">Transmembrane</keyword>
<organism evidence="2 4">
    <name type="scientific">Rotaria socialis</name>
    <dbReference type="NCBI Taxonomy" id="392032"/>
    <lineage>
        <taxon>Eukaryota</taxon>
        <taxon>Metazoa</taxon>
        <taxon>Spiralia</taxon>
        <taxon>Gnathifera</taxon>
        <taxon>Rotifera</taxon>
        <taxon>Eurotatoria</taxon>
        <taxon>Bdelloidea</taxon>
        <taxon>Philodinida</taxon>
        <taxon>Philodinidae</taxon>
        <taxon>Rotaria</taxon>
    </lineage>
</organism>
<keyword evidence="1" id="KW-0472">Membrane</keyword>
<feature type="transmembrane region" description="Helical" evidence="1">
    <location>
        <begin position="200"/>
        <end position="218"/>
    </location>
</feature>
<feature type="transmembrane region" description="Helical" evidence="1">
    <location>
        <begin position="258"/>
        <end position="275"/>
    </location>
</feature>
<gene>
    <name evidence="2" type="ORF">GRG538_LOCUS17257</name>
    <name evidence="3" type="ORF">QYT958_LOCUS21493</name>
</gene>
<proteinExistence type="predicted"/>
<feature type="transmembrane region" description="Helical" evidence="1">
    <location>
        <begin position="230"/>
        <end position="252"/>
    </location>
</feature>